<feature type="compositionally biased region" description="Basic and acidic residues" evidence="1">
    <location>
        <begin position="365"/>
        <end position="376"/>
    </location>
</feature>
<name>A0A6A5QGH3_AMPQU</name>
<feature type="compositionally biased region" description="Polar residues" evidence="1">
    <location>
        <begin position="150"/>
        <end position="168"/>
    </location>
</feature>
<sequence>MSLESPPNTVSVDPNTRQTDNICLTSTSQSEPPGKHESNDLQHPVSRASLSRHYSSLQEHADRRQADEADEDDGGLTPRQDFRRDGFTWGPQPTYDDHEEQRKDSRNPLPPQQLSRKTPPTLDELLHRPTNDDADTAHNARVSRAETGDNHPSSEQVHSYSTAYESSTWPDNRKTSIAWFGRGLVKHVPDTRLTIPSCAAMDSLAEQDKPLLGSVSSTGCTQEIKRGRKLPFVWSTTTTRQDPTVEIVTRHTSDAGQSVASGNSPSSTQASAKGSLRDRRKVKLDLRLPIDVSALPPRNRSPVRNFNGITPWTRNDAPRFPQSAISKTVPVAEENYIGRATCGEGNDALGLLPGDDAIMSSSSPKFEHGPTPKIRDPCFNSRPRSKRSRSGQCATNDDGLARTPDGIWTPDGLKQPKPRQARADMELEQLSKAARSARTGRWRWARSTTRSSDGAPASPIREPGSRQFSINPFRRSGRISDHVDKEKEVAQFPSLPSRLWWIGKQSGAPAQVEDGEKVHLSAPPPFVPPGLTRVPTPQVLDANGEVKNKLADFFFDHAAGIEGRRARASPGVHWDSDALLMSYLSSDLSVGDSTEEEGPEGPATPEYAPRTFTVDRNPGWDTPGLVSTPGGYLDVKRPTPGDPVPSSPEVWFRIPSEQLRRESQLTERALREMEERRKFEWLVPEHLPNSPLCPLHAQYKGYSIGICYWHGRRRSSGSRSKASDDIVGGIYETAKREKRRLRRAAKRGKRDDESRAVRRGVGGWEVGQFDVSLEEARQTKKRRLASFSSP</sequence>
<dbReference type="OrthoDB" id="3648773at2759"/>
<feature type="region of interest" description="Disordered" evidence="1">
    <location>
        <begin position="252"/>
        <end position="278"/>
    </location>
</feature>
<dbReference type="EMBL" id="ML979139">
    <property type="protein sequence ID" value="KAF1913157.1"/>
    <property type="molecule type" value="Genomic_DNA"/>
</dbReference>
<feature type="compositionally biased region" description="Basic and acidic residues" evidence="1">
    <location>
        <begin position="95"/>
        <end position="106"/>
    </location>
</feature>
<feature type="compositionally biased region" description="Polar residues" evidence="1">
    <location>
        <begin position="48"/>
        <end position="58"/>
    </location>
</feature>
<reference evidence="2" key="1">
    <citation type="journal article" date="2020" name="Stud. Mycol.">
        <title>101 Dothideomycetes genomes: a test case for predicting lifestyles and emergence of pathogens.</title>
        <authorList>
            <person name="Haridas S."/>
            <person name="Albert R."/>
            <person name="Binder M."/>
            <person name="Bloem J."/>
            <person name="Labutti K."/>
            <person name="Salamov A."/>
            <person name="Andreopoulos B."/>
            <person name="Baker S."/>
            <person name="Barry K."/>
            <person name="Bills G."/>
            <person name="Bluhm B."/>
            <person name="Cannon C."/>
            <person name="Castanera R."/>
            <person name="Culley D."/>
            <person name="Daum C."/>
            <person name="Ezra D."/>
            <person name="Gonzalez J."/>
            <person name="Henrissat B."/>
            <person name="Kuo A."/>
            <person name="Liang C."/>
            <person name="Lipzen A."/>
            <person name="Lutzoni F."/>
            <person name="Magnuson J."/>
            <person name="Mondo S."/>
            <person name="Nolan M."/>
            <person name="Ohm R."/>
            <person name="Pangilinan J."/>
            <person name="Park H.-J."/>
            <person name="Ramirez L."/>
            <person name="Alfaro M."/>
            <person name="Sun H."/>
            <person name="Tritt A."/>
            <person name="Yoshinaga Y."/>
            <person name="Zwiers L.-H."/>
            <person name="Turgeon B."/>
            <person name="Goodwin S."/>
            <person name="Spatafora J."/>
            <person name="Crous P."/>
            <person name="Grigoriev I."/>
        </authorList>
    </citation>
    <scope>NUCLEOTIDE SEQUENCE</scope>
    <source>
        <strain evidence="2">HMLAC05119</strain>
    </source>
</reference>
<feature type="compositionally biased region" description="Basic residues" evidence="1">
    <location>
        <begin position="738"/>
        <end position="748"/>
    </location>
</feature>
<feature type="region of interest" description="Disordered" evidence="1">
    <location>
        <begin position="628"/>
        <end position="649"/>
    </location>
</feature>
<gene>
    <name evidence="2" type="ORF">BDU57DRAFT_458099</name>
</gene>
<organism evidence="2 3">
    <name type="scientific">Ampelomyces quisqualis</name>
    <name type="common">Powdery mildew agent</name>
    <dbReference type="NCBI Taxonomy" id="50730"/>
    <lineage>
        <taxon>Eukaryota</taxon>
        <taxon>Fungi</taxon>
        <taxon>Dikarya</taxon>
        <taxon>Ascomycota</taxon>
        <taxon>Pezizomycotina</taxon>
        <taxon>Dothideomycetes</taxon>
        <taxon>Pleosporomycetidae</taxon>
        <taxon>Pleosporales</taxon>
        <taxon>Pleosporineae</taxon>
        <taxon>Phaeosphaeriaceae</taxon>
        <taxon>Ampelomyces</taxon>
    </lineage>
</organism>
<evidence type="ECO:0000313" key="2">
    <source>
        <dbReference type="EMBL" id="KAF1913157.1"/>
    </source>
</evidence>
<evidence type="ECO:0000313" key="3">
    <source>
        <dbReference type="Proteomes" id="UP000800096"/>
    </source>
</evidence>
<feature type="compositionally biased region" description="Basic and acidic residues" evidence="1">
    <location>
        <begin position="124"/>
        <end position="149"/>
    </location>
</feature>
<accession>A0A6A5QGH3</accession>
<feature type="region of interest" description="Disordered" evidence="1">
    <location>
        <begin position="589"/>
        <end position="611"/>
    </location>
</feature>
<keyword evidence="3" id="KW-1185">Reference proteome</keyword>
<protein>
    <submittedName>
        <fullName evidence="2">Uncharacterized protein</fullName>
    </submittedName>
</protein>
<evidence type="ECO:0000256" key="1">
    <source>
        <dbReference type="SAM" id="MobiDB-lite"/>
    </source>
</evidence>
<feature type="region of interest" description="Disordered" evidence="1">
    <location>
        <begin position="738"/>
        <end position="757"/>
    </location>
</feature>
<dbReference type="Proteomes" id="UP000800096">
    <property type="component" value="Unassembled WGS sequence"/>
</dbReference>
<feature type="compositionally biased region" description="Polar residues" evidence="1">
    <location>
        <begin position="254"/>
        <end position="272"/>
    </location>
</feature>
<proteinExistence type="predicted"/>
<feature type="compositionally biased region" description="Polar residues" evidence="1">
    <location>
        <begin position="1"/>
        <end position="31"/>
    </location>
</feature>
<feature type="region of interest" description="Disordered" evidence="1">
    <location>
        <begin position="359"/>
        <end position="424"/>
    </location>
</feature>
<feature type="region of interest" description="Disordered" evidence="1">
    <location>
        <begin position="438"/>
        <end position="472"/>
    </location>
</feature>
<feature type="compositionally biased region" description="Low complexity" evidence="1">
    <location>
        <begin position="600"/>
        <end position="609"/>
    </location>
</feature>
<dbReference type="AlphaFoldDB" id="A0A6A5QGH3"/>
<feature type="region of interest" description="Disordered" evidence="1">
    <location>
        <begin position="1"/>
        <end position="168"/>
    </location>
</feature>